<dbReference type="InterPro" id="IPR012337">
    <property type="entry name" value="RNaseH-like_sf"/>
</dbReference>
<dbReference type="SUPFAM" id="SSF46955">
    <property type="entry name" value="Putative DNA-binding domain"/>
    <property type="match status" value="1"/>
</dbReference>
<dbReference type="PROSITE" id="PS51702">
    <property type="entry name" value="HTH_MU"/>
    <property type="match status" value="1"/>
</dbReference>
<evidence type="ECO:0000259" key="1">
    <source>
        <dbReference type="PROSITE" id="PS51702"/>
    </source>
</evidence>
<dbReference type="SUPFAM" id="SSF50610">
    <property type="entry name" value="mu transposase, C-terminal domain"/>
    <property type="match status" value="1"/>
</dbReference>
<dbReference type="GO" id="GO:0004803">
    <property type="term" value="F:transposase activity"/>
    <property type="evidence" value="ECO:0007669"/>
    <property type="project" value="InterPro"/>
</dbReference>
<dbReference type="InterPro" id="IPR004189">
    <property type="entry name" value="Phage_Mu_transposase"/>
</dbReference>
<dbReference type="Pfam" id="PF02914">
    <property type="entry name" value="DDE_2"/>
    <property type="match status" value="1"/>
</dbReference>
<dbReference type="Gene3D" id="3.30.420.10">
    <property type="entry name" value="Ribonuclease H-like superfamily/Ribonuclease H"/>
    <property type="match status" value="1"/>
</dbReference>
<accession>A0A3A1P1D7</accession>
<keyword evidence="3" id="KW-1185">Reference proteome</keyword>
<evidence type="ECO:0000313" key="2">
    <source>
        <dbReference type="EMBL" id="RIV82977.1"/>
    </source>
</evidence>
<reference evidence="2 3" key="1">
    <citation type="submission" date="2018-08" db="EMBL/GenBank/DDBJ databases">
        <title>Erythrobacter zhengii sp.nov., a bacterium isolated from deep-sea sediment.</title>
        <authorList>
            <person name="Fang C."/>
            <person name="Wu Y.-H."/>
            <person name="Sun C."/>
            <person name="Wang H."/>
            <person name="Cheng H."/>
            <person name="Meng F.-X."/>
            <person name="Wang C.-S."/>
            <person name="Xu X.-W."/>
        </authorList>
    </citation>
    <scope>NUCLEOTIDE SEQUENCE [LARGE SCALE GENOMIC DNA]</scope>
    <source>
        <strain evidence="2 3">CCTCC AB 2015396</strain>
    </source>
</reference>
<comment type="caution">
    <text evidence="2">The sequence shown here is derived from an EMBL/GenBank/DDBJ whole genome shotgun (WGS) entry which is preliminary data.</text>
</comment>
<dbReference type="GO" id="GO:0015074">
    <property type="term" value="P:DNA integration"/>
    <property type="evidence" value="ECO:0007669"/>
    <property type="project" value="InterPro"/>
</dbReference>
<dbReference type="InterPro" id="IPR003314">
    <property type="entry name" value="Mu-type_HTH"/>
</dbReference>
<dbReference type="SUPFAM" id="SSF53098">
    <property type="entry name" value="Ribonuclease H-like"/>
    <property type="match status" value="1"/>
</dbReference>
<dbReference type="InterPro" id="IPR009061">
    <property type="entry name" value="DNA-bd_dom_put_sf"/>
</dbReference>
<dbReference type="InterPro" id="IPR009057">
    <property type="entry name" value="Homeodomain-like_sf"/>
</dbReference>
<dbReference type="Proteomes" id="UP000265366">
    <property type="component" value="Unassembled WGS sequence"/>
</dbReference>
<dbReference type="Gene3D" id="1.10.10.60">
    <property type="entry name" value="Homeodomain-like"/>
    <property type="match status" value="2"/>
</dbReference>
<dbReference type="OrthoDB" id="5287589at2"/>
<organism evidence="2 3">
    <name type="scientific">Aurantiacibacter xanthus</name>
    <dbReference type="NCBI Taxonomy" id="1784712"/>
    <lineage>
        <taxon>Bacteria</taxon>
        <taxon>Pseudomonadati</taxon>
        <taxon>Pseudomonadota</taxon>
        <taxon>Alphaproteobacteria</taxon>
        <taxon>Sphingomonadales</taxon>
        <taxon>Erythrobacteraceae</taxon>
        <taxon>Aurantiacibacter</taxon>
    </lineage>
</organism>
<protein>
    <submittedName>
        <fullName evidence="2">Transposase</fullName>
    </submittedName>
</protein>
<dbReference type="Gene3D" id="2.30.30.130">
    <property type="entry name" value="Transposase, Mu, C-terminal"/>
    <property type="match status" value="1"/>
</dbReference>
<dbReference type="GO" id="GO:0006313">
    <property type="term" value="P:DNA transposition"/>
    <property type="evidence" value="ECO:0007669"/>
    <property type="project" value="InterPro"/>
</dbReference>
<dbReference type="InterPro" id="IPR036388">
    <property type="entry name" value="WH-like_DNA-bd_sf"/>
</dbReference>
<gene>
    <name evidence="2" type="ORF">D2V17_14340</name>
</gene>
<dbReference type="Pfam" id="PF09039">
    <property type="entry name" value="HTH_Tnp_Mu_2"/>
    <property type="match status" value="1"/>
</dbReference>
<dbReference type="InterPro" id="IPR009004">
    <property type="entry name" value="Transposase_Mu_C"/>
</dbReference>
<dbReference type="InterPro" id="IPR015378">
    <property type="entry name" value="Transposase-like_Mu_C"/>
</dbReference>
<dbReference type="AlphaFoldDB" id="A0A3A1P1D7"/>
<sequence>MKLAAQALTDRVASAANEQAAEPREWFSAAELAELRLPGLPADKRAINRRARDERWASKVSPDGELLVRERKARGGGSEFHMSLLPGPARVDLVRRGLLAAEPSQDEAKTPLRGSWAWFEQQPAAVREEAARRLHILNETALLEEAGATASAAVGEQASANGVSPATIWNWKSLVDGIAQANWLPALAPRRKGGGQRAQMPADLWAMLKSDWLRPEQPSLSSCWARITKIADSRGIQLPSERSIRRRLERELDPRVVTLGRKGKEALETATPDVRRTLEGLHALDIVNIDGHTFDVFVTHPETGKPVRPVMVAIQDIYSRKMLAWRLDLSENVLATRLAFADLFREYGIPRECLLDNSRTFASKALTAGAATRYRFKTIAEEPAGLLVSLGIKVRFAQVYHGQSKPIERAFRDLCDHIARGPECAGAYTGNSPVNKPENYGKRAIPWDEFEGIVERGIADHNARLGRRAGVCRGRSFDQTFAESYAEATIRKATPEQLRMALLAAERKRLSKRNGEIKLYENRYWSPECSAHRGEMVTVRFDPDNLHQSIHVYDREGRYLAEAALLQDSGFGDVAGAIATGKRKKEQRRAVRAGLEAEREMSAADIAAAQRALAADRQKNTAPRPLKAGAVRLVHHSKTAAAMKIVDQIEDQRAASDDRFFTALGKLRAVD</sequence>
<dbReference type="Gene3D" id="1.10.10.10">
    <property type="entry name" value="Winged helix-like DNA-binding domain superfamily/Winged helix DNA-binding domain"/>
    <property type="match status" value="1"/>
</dbReference>
<dbReference type="InterPro" id="IPR036397">
    <property type="entry name" value="RNaseH_sf"/>
</dbReference>
<dbReference type="RefSeq" id="WP_119593488.1">
    <property type="nucleotide sequence ID" value="NZ_QXFM01000114.1"/>
</dbReference>
<dbReference type="Pfam" id="PF09299">
    <property type="entry name" value="Mu-transpos_C"/>
    <property type="match status" value="1"/>
</dbReference>
<dbReference type="GO" id="GO:0003677">
    <property type="term" value="F:DNA binding"/>
    <property type="evidence" value="ECO:0007669"/>
    <property type="project" value="InterPro"/>
</dbReference>
<name>A0A3A1P1D7_9SPHN</name>
<dbReference type="EMBL" id="QXFM01000114">
    <property type="protein sequence ID" value="RIV82977.1"/>
    <property type="molecule type" value="Genomic_DNA"/>
</dbReference>
<dbReference type="InterPro" id="IPR015126">
    <property type="entry name" value="Mu_I-gamma"/>
</dbReference>
<feature type="domain" description="HTH Mu-type" evidence="1">
    <location>
        <begin position="25"/>
        <end position="101"/>
    </location>
</feature>
<proteinExistence type="predicted"/>
<evidence type="ECO:0000313" key="3">
    <source>
        <dbReference type="Proteomes" id="UP000265366"/>
    </source>
</evidence>
<dbReference type="SUPFAM" id="SSF46689">
    <property type="entry name" value="Homeodomain-like"/>
    <property type="match status" value="2"/>
</dbReference>